<evidence type="ECO:0000259" key="2">
    <source>
        <dbReference type="Pfam" id="PF03713"/>
    </source>
</evidence>
<dbReference type="InterPro" id="IPR005183">
    <property type="entry name" value="DUF305_CopM-like"/>
</dbReference>
<protein>
    <submittedName>
        <fullName evidence="3">Uncharacterized protein (DUF305 family)</fullName>
    </submittedName>
</protein>
<dbReference type="PANTHER" id="PTHR36933:SF1">
    <property type="entry name" value="SLL0788 PROTEIN"/>
    <property type="match status" value="1"/>
</dbReference>
<dbReference type="PANTHER" id="PTHR36933">
    <property type="entry name" value="SLL0788 PROTEIN"/>
    <property type="match status" value="1"/>
</dbReference>
<feature type="domain" description="DUF305" evidence="2">
    <location>
        <begin position="67"/>
        <end position="210"/>
    </location>
</feature>
<dbReference type="Pfam" id="PF03713">
    <property type="entry name" value="DUF305"/>
    <property type="match status" value="1"/>
</dbReference>
<comment type="caution">
    <text evidence="3">The sequence shown here is derived from an EMBL/GenBank/DDBJ whole genome shotgun (WGS) entry which is preliminary data.</text>
</comment>
<accession>A0ABT1K1K6</accession>
<evidence type="ECO:0000313" key="3">
    <source>
        <dbReference type="EMBL" id="MCP2347529.1"/>
    </source>
</evidence>
<sequence length="213" mass="22498">MSTNRSVFARLTFTAAAGAGALVLLTACGGAGTASTPERGAPAATAAATAAATTSPSAPGGSFDDADAMFAQMMIPHHRQAVEMADLAATRASDPEVRKLAATIKATQDPEITTMRGWLKDWGKPEPTGMGHMDHGMPGMMSAEDMDKLKDAKGTAFDRQFVRMMIAHHEGAIQMAGTELAQGRNPDARKLARSIQSSQQAEIDQMKKILERL</sequence>
<evidence type="ECO:0000256" key="1">
    <source>
        <dbReference type="SAM" id="SignalP"/>
    </source>
</evidence>
<dbReference type="Proteomes" id="UP001320766">
    <property type="component" value="Unassembled WGS sequence"/>
</dbReference>
<reference evidence="3 4" key="1">
    <citation type="submission" date="2022-06" db="EMBL/GenBank/DDBJ databases">
        <title>Sequencing the genomes of 1000 actinobacteria strains.</title>
        <authorList>
            <person name="Klenk H.-P."/>
        </authorList>
    </citation>
    <scope>NUCLEOTIDE SEQUENCE [LARGE SCALE GENOMIC DNA]</scope>
    <source>
        <strain evidence="3 4">DSM 44170</strain>
    </source>
</reference>
<keyword evidence="1" id="KW-0732">Signal</keyword>
<dbReference type="InterPro" id="IPR012347">
    <property type="entry name" value="Ferritin-like"/>
</dbReference>
<dbReference type="PROSITE" id="PS51257">
    <property type="entry name" value="PROKAR_LIPOPROTEIN"/>
    <property type="match status" value="1"/>
</dbReference>
<keyword evidence="4" id="KW-1185">Reference proteome</keyword>
<dbReference type="Gene3D" id="1.20.1260.10">
    <property type="match status" value="1"/>
</dbReference>
<feature type="chain" id="PRO_5045956380" evidence="1">
    <location>
        <begin position="22"/>
        <end position="213"/>
    </location>
</feature>
<name>A0ABT1K1K6_9ACTN</name>
<dbReference type="RefSeq" id="WP_253770555.1">
    <property type="nucleotide sequence ID" value="NZ_BAAAVE010000004.1"/>
</dbReference>
<proteinExistence type="predicted"/>
<evidence type="ECO:0000313" key="4">
    <source>
        <dbReference type="Proteomes" id="UP001320766"/>
    </source>
</evidence>
<organism evidence="3 4">
    <name type="scientific">Nonomuraea roseoviolacea subsp. carminata</name>
    <dbReference type="NCBI Taxonomy" id="160689"/>
    <lineage>
        <taxon>Bacteria</taxon>
        <taxon>Bacillati</taxon>
        <taxon>Actinomycetota</taxon>
        <taxon>Actinomycetes</taxon>
        <taxon>Streptosporangiales</taxon>
        <taxon>Streptosporangiaceae</taxon>
        <taxon>Nonomuraea</taxon>
    </lineage>
</organism>
<dbReference type="EMBL" id="JAMZEC010000001">
    <property type="protein sequence ID" value="MCP2347529.1"/>
    <property type="molecule type" value="Genomic_DNA"/>
</dbReference>
<feature type="signal peptide" evidence="1">
    <location>
        <begin position="1"/>
        <end position="21"/>
    </location>
</feature>
<gene>
    <name evidence="3" type="ORF">HD595_003651</name>
</gene>